<dbReference type="EMBL" id="JAPHNI010000627">
    <property type="protein sequence ID" value="KAJ8109315.1"/>
    <property type="molecule type" value="Genomic_DNA"/>
</dbReference>
<evidence type="ECO:0000313" key="1">
    <source>
        <dbReference type="EMBL" id="KAJ8109315.1"/>
    </source>
</evidence>
<comment type="caution">
    <text evidence="1">The sequence shown here is derived from an EMBL/GenBank/DDBJ whole genome shotgun (WGS) entry which is preliminary data.</text>
</comment>
<evidence type="ECO:0000313" key="2">
    <source>
        <dbReference type="Proteomes" id="UP001153331"/>
    </source>
</evidence>
<sequence length="76" mass="7869">MEPPMPPPTLENMPSTASTTATYCAAGEGDEDLAQHDEAHADVGGVAEMDHQADAEHGDGHAEVQRDPFEAAGPAD</sequence>
<name>A0ACC2I238_9PLEO</name>
<gene>
    <name evidence="1" type="ORF">OPT61_g7546</name>
</gene>
<reference evidence="1" key="1">
    <citation type="submission" date="2022-11" db="EMBL/GenBank/DDBJ databases">
        <title>Genome Sequence of Boeremia exigua.</title>
        <authorList>
            <person name="Buettner E."/>
        </authorList>
    </citation>
    <scope>NUCLEOTIDE SEQUENCE</scope>
    <source>
        <strain evidence="1">CU02</strain>
    </source>
</reference>
<protein>
    <submittedName>
        <fullName evidence="1">Uncharacterized protein</fullName>
    </submittedName>
</protein>
<accession>A0ACC2I238</accession>
<keyword evidence="2" id="KW-1185">Reference proteome</keyword>
<dbReference type="Proteomes" id="UP001153331">
    <property type="component" value="Unassembled WGS sequence"/>
</dbReference>
<organism evidence="1 2">
    <name type="scientific">Boeremia exigua</name>
    <dbReference type="NCBI Taxonomy" id="749465"/>
    <lineage>
        <taxon>Eukaryota</taxon>
        <taxon>Fungi</taxon>
        <taxon>Dikarya</taxon>
        <taxon>Ascomycota</taxon>
        <taxon>Pezizomycotina</taxon>
        <taxon>Dothideomycetes</taxon>
        <taxon>Pleosporomycetidae</taxon>
        <taxon>Pleosporales</taxon>
        <taxon>Pleosporineae</taxon>
        <taxon>Didymellaceae</taxon>
        <taxon>Boeremia</taxon>
    </lineage>
</organism>
<proteinExistence type="predicted"/>